<organism evidence="1 2">
    <name type="scientific">Pseudonocardia charpentierae</name>
    <dbReference type="NCBI Taxonomy" id="3075545"/>
    <lineage>
        <taxon>Bacteria</taxon>
        <taxon>Bacillati</taxon>
        <taxon>Actinomycetota</taxon>
        <taxon>Actinomycetes</taxon>
        <taxon>Pseudonocardiales</taxon>
        <taxon>Pseudonocardiaceae</taxon>
        <taxon>Pseudonocardia</taxon>
    </lineage>
</organism>
<dbReference type="SUPFAM" id="SSF81296">
    <property type="entry name" value="E set domains"/>
    <property type="match status" value="1"/>
</dbReference>
<reference evidence="2" key="1">
    <citation type="submission" date="2023-07" db="EMBL/GenBank/DDBJ databases">
        <title>30 novel species of actinomycetes from the DSMZ collection.</title>
        <authorList>
            <person name="Nouioui I."/>
        </authorList>
    </citation>
    <scope>NUCLEOTIDE SEQUENCE [LARGE SCALE GENOMIC DNA]</scope>
    <source>
        <strain evidence="2">DSM 45834</strain>
    </source>
</reference>
<dbReference type="RefSeq" id="WP_311555707.1">
    <property type="nucleotide sequence ID" value="NZ_JAVREJ010000004.1"/>
</dbReference>
<evidence type="ECO:0000313" key="2">
    <source>
        <dbReference type="Proteomes" id="UP001183202"/>
    </source>
</evidence>
<proteinExistence type="predicted"/>
<dbReference type="InterPro" id="IPR014756">
    <property type="entry name" value="Ig_E-set"/>
</dbReference>
<gene>
    <name evidence="1" type="ORF">RM445_09200</name>
</gene>
<dbReference type="Gene3D" id="2.60.40.10">
    <property type="entry name" value="Immunoglobulins"/>
    <property type="match status" value="1"/>
</dbReference>
<name>A0ABU2N7I8_9PSEU</name>
<dbReference type="CDD" id="cd07184">
    <property type="entry name" value="E_set_Isoamylase_like_N"/>
    <property type="match status" value="1"/>
</dbReference>
<keyword evidence="2" id="KW-1185">Reference proteome</keyword>
<dbReference type="EMBL" id="JAVREJ010000004">
    <property type="protein sequence ID" value="MDT0349696.1"/>
    <property type="molecule type" value="Genomic_DNA"/>
</dbReference>
<dbReference type="InterPro" id="IPR013783">
    <property type="entry name" value="Ig-like_fold"/>
</dbReference>
<evidence type="ECO:0000313" key="1">
    <source>
        <dbReference type="EMBL" id="MDT0349696.1"/>
    </source>
</evidence>
<sequence>MIRTSRSSDRVKVTFALPLHIASGRCSVVGDFNEWIPGSHELRKRANGTRSTSVTVPRGTRLRFRYLAEDGNWFNDPDVEHRDGSDDVVVV</sequence>
<comment type="caution">
    <text evidence="1">The sequence shown here is derived from an EMBL/GenBank/DDBJ whole genome shotgun (WGS) entry which is preliminary data.</text>
</comment>
<dbReference type="Proteomes" id="UP001183202">
    <property type="component" value="Unassembled WGS sequence"/>
</dbReference>
<protein>
    <submittedName>
        <fullName evidence="1">Isoamylase early set domain-containing protein</fullName>
    </submittedName>
</protein>
<accession>A0ABU2N7I8</accession>